<dbReference type="EMBL" id="JBHSBH010000012">
    <property type="protein sequence ID" value="MFC3998150.1"/>
    <property type="molecule type" value="Genomic_DNA"/>
</dbReference>
<sequence length="164" mass="18036">MGSSQRAPRAPKNLDAGVLGAHIASFELHLHAEKKSDKTVRTYREAAQWMAAAHLLPEPTMVPATGGDEPAGLGCGKDDWADVTRDDIRRWIVWLLDTYSDSYANNQFRALQQFWKWWAQEEDLPNHARARQAQGGPASPALAGHPEPAPDDAQRDLSDGGASR</sequence>
<reference evidence="4" key="1">
    <citation type="journal article" date="2019" name="Int. J. Syst. Evol. Microbiol.">
        <title>The Global Catalogue of Microorganisms (GCM) 10K type strain sequencing project: providing services to taxonomists for standard genome sequencing and annotation.</title>
        <authorList>
            <consortium name="The Broad Institute Genomics Platform"/>
            <consortium name="The Broad Institute Genome Sequencing Center for Infectious Disease"/>
            <person name="Wu L."/>
            <person name="Ma J."/>
        </authorList>
    </citation>
    <scope>NUCLEOTIDE SEQUENCE [LARGE SCALE GENOMIC DNA]</scope>
    <source>
        <strain evidence="4">TBRC 1826</strain>
    </source>
</reference>
<evidence type="ECO:0000313" key="4">
    <source>
        <dbReference type="Proteomes" id="UP001595847"/>
    </source>
</evidence>
<evidence type="ECO:0000256" key="2">
    <source>
        <dbReference type="SAM" id="MobiDB-lite"/>
    </source>
</evidence>
<dbReference type="SUPFAM" id="SSF56349">
    <property type="entry name" value="DNA breaking-rejoining enzymes"/>
    <property type="match status" value="1"/>
</dbReference>
<proteinExistence type="predicted"/>
<organism evidence="3 4">
    <name type="scientific">Nocardiopsis sediminis</name>
    <dbReference type="NCBI Taxonomy" id="1778267"/>
    <lineage>
        <taxon>Bacteria</taxon>
        <taxon>Bacillati</taxon>
        <taxon>Actinomycetota</taxon>
        <taxon>Actinomycetes</taxon>
        <taxon>Streptosporangiales</taxon>
        <taxon>Nocardiopsidaceae</taxon>
        <taxon>Nocardiopsis</taxon>
    </lineage>
</organism>
<evidence type="ECO:0008006" key="5">
    <source>
        <dbReference type="Google" id="ProtNLM"/>
    </source>
</evidence>
<accession>A0ABV8FQ11</accession>
<dbReference type="InterPro" id="IPR010998">
    <property type="entry name" value="Integrase_recombinase_N"/>
</dbReference>
<dbReference type="Proteomes" id="UP001595847">
    <property type="component" value="Unassembled WGS sequence"/>
</dbReference>
<evidence type="ECO:0000256" key="1">
    <source>
        <dbReference type="ARBA" id="ARBA00023125"/>
    </source>
</evidence>
<dbReference type="InterPro" id="IPR011010">
    <property type="entry name" value="DNA_brk_join_enz"/>
</dbReference>
<name>A0ABV8FQ11_9ACTN</name>
<protein>
    <recommendedName>
        <fullName evidence="5">Core-binding (CB) domain-containing protein</fullName>
    </recommendedName>
</protein>
<dbReference type="Gene3D" id="1.10.150.130">
    <property type="match status" value="1"/>
</dbReference>
<gene>
    <name evidence="3" type="ORF">ACFOVU_19650</name>
</gene>
<evidence type="ECO:0000313" key="3">
    <source>
        <dbReference type="EMBL" id="MFC3998150.1"/>
    </source>
</evidence>
<dbReference type="RefSeq" id="WP_378535724.1">
    <property type="nucleotide sequence ID" value="NZ_JBHSBH010000012.1"/>
</dbReference>
<comment type="caution">
    <text evidence="3">The sequence shown here is derived from an EMBL/GenBank/DDBJ whole genome shotgun (WGS) entry which is preliminary data.</text>
</comment>
<keyword evidence="4" id="KW-1185">Reference proteome</keyword>
<keyword evidence="1" id="KW-0238">DNA-binding</keyword>
<feature type="region of interest" description="Disordered" evidence="2">
    <location>
        <begin position="126"/>
        <end position="164"/>
    </location>
</feature>